<organism evidence="1">
    <name type="scientific">Arundo donax</name>
    <name type="common">Giant reed</name>
    <name type="synonym">Donax arundinaceus</name>
    <dbReference type="NCBI Taxonomy" id="35708"/>
    <lineage>
        <taxon>Eukaryota</taxon>
        <taxon>Viridiplantae</taxon>
        <taxon>Streptophyta</taxon>
        <taxon>Embryophyta</taxon>
        <taxon>Tracheophyta</taxon>
        <taxon>Spermatophyta</taxon>
        <taxon>Magnoliopsida</taxon>
        <taxon>Liliopsida</taxon>
        <taxon>Poales</taxon>
        <taxon>Poaceae</taxon>
        <taxon>PACMAD clade</taxon>
        <taxon>Arundinoideae</taxon>
        <taxon>Arundineae</taxon>
        <taxon>Arundo</taxon>
    </lineage>
</organism>
<proteinExistence type="predicted"/>
<sequence length="39" mass="4464">MMRIQNILEATKQWSMSITFNKVLISKIQYVGATHGEPV</sequence>
<dbReference type="AlphaFoldDB" id="A0A0A8Y412"/>
<dbReference type="EMBL" id="GBRH01277830">
    <property type="protein sequence ID" value="JAD20065.1"/>
    <property type="molecule type" value="Transcribed_RNA"/>
</dbReference>
<reference evidence="1" key="2">
    <citation type="journal article" date="2015" name="Data Brief">
        <title>Shoot transcriptome of the giant reed, Arundo donax.</title>
        <authorList>
            <person name="Barrero R.A."/>
            <person name="Guerrero F.D."/>
            <person name="Moolhuijzen P."/>
            <person name="Goolsby J.A."/>
            <person name="Tidwell J."/>
            <person name="Bellgard S.E."/>
            <person name="Bellgard M.I."/>
        </authorList>
    </citation>
    <scope>NUCLEOTIDE SEQUENCE</scope>
    <source>
        <tissue evidence="1">Shoot tissue taken approximately 20 cm above the soil surface</tissue>
    </source>
</reference>
<accession>A0A0A8Y412</accession>
<name>A0A0A8Y412_ARUDO</name>
<reference evidence="1" key="1">
    <citation type="submission" date="2014-09" db="EMBL/GenBank/DDBJ databases">
        <authorList>
            <person name="Magalhaes I.L.F."/>
            <person name="Oliveira U."/>
            <person name="Santos F.R."/>
            <person name="Vidigal T.H.D.A."/>
            <person name="Brescovit A.D."/>
            <person name="Santos A.J."/>
        </authorList>
    </citation>
    <scope>NUCLEOTIDE SEQUENCE</scope>
    <source>
        <tissue evidence="1">Shoot tissue taken approximately 20 cm above the soil surface</tissue>
    </source>
</reference>
<evidence type="ECO:0000313" key="1">
    <source>
        <dbReference type="EMBL" id="JAD20065.1"/>
    </source>
</evidence>
<protein>
    <submittedName>
        <fullName evidence="1">Uncharacterized protein</fullName>
    </submittedName>
</protein>